<dbReference type="SUPFAM" id="SSF55785">
    <property type="entry name" value="PYP-like sensor domain (PAS domain)"/>
    <property type="match status" value="1"/>
</dbReference>
<dbReference type="SMART" id="SM00086">
    <property type="entry name" value="PAC"/>
    <property type="match status" value="1"/>
</dbReference>
<evidence type="ECO:0000259" key="17">
    <source>
        <dbReference type="PROSITE" id="PS50113"/>
    </source>
</evidence>
<keyword evidence="6" id="KW-0716">Sensory transduction</keyword>
<keyword evidence="19" id="KW-1185">Reference proteome</keyword>
<evidence type="ECO:0000256" key="5">
    <source>
        <dbReference type="ARBA" id="ARBA00022553"/>
    </source>
</evidence>
<dbReference type="InterPro" id="IPR013767">
    <property type="entry name" value="PAS_fold"/>
</dbReference>
<evidence type="ECO:0000313" key="19">
    <source>
        <dbReference type="Proteomes" id="UP000289200"/>
    </source>
</evidence>
<dbReference type="GO" id="GO:0009881">
    <property type="term" value="F:photoreceptor activity"/>
    <property type="evidence" value="ECO:0007669"/>
    <property type="project" value="UniProtKB-KW"/>
</dbReference>
<dbReference type="Pfam" id="PF07536">
    <property type="entry name" value="HWE_HK"/>
    <property type="match status" value="1"/>
</dbReference>
<evidence type="ECO:0000256" key="8">
    <source>
        <dbReference type="ARBA" id="ARBA00022643"/>
    </source>
</evidence>
<dbReference type="EMBL" id="UWOC01000140">
    <property type="protein sequence ID" value="VCU09113.1"/>
    <property type="molecule type" value="Genomic_DNA"/>
</dbReference>
<keyword evidence="16" id="KW-0675">Receptor</keyword>
<dbReference type="CDD" id="cd00130">
    <property type="entry name" value="PAS"/>
    <property type="match status" value="1"/>
</dbReference>
<dbReference type="Gene3D" id="3.30.565.10">
    <property type="entry name" value="Histidine kinase-like ATPase, C-terminal domain"/>
    <property type="match status" value="1"/>
</dbReference>
<evidence type="ECO:0000256" key="2">
    <source>
        <dbReference type="ARBA" id="ARBA00012438"/>
    </source>
</evidence>
<feature type="domain" description="PAC" evidence="17">
    <location>
        <begin position="100"/>
        <end position="152"/>
    </location>
</feature>
<dbReference type="PROSITE" id="PS50113">
    <property type="entry name" value="PAC"/>
    <property type="match status" value="1"/>
</dbReference>
<dbReference type="Proteomes" id="UP000289200">
    <property type="component" value="Unassembled WGS sequence"/>
</dbReference>
<evidence type="ECO:0000256" key="11">
    <source>
        <dbReference type="ARBA" id="ARBA00022741"/>
    </source>
</evidence>
<dbReference type="InterPro" id="IPR035965">
    <property type="entry name" value="PAS-like_dom_sf"/>
</dbReference>
<evidence type="ECO:0000256" key="9">
    <source>
        <dbReference type="ARBA" id="ARBA00022679"/>
    </source>
</evidence>
<comment type="catalytic activity">
    <reaction evidence="1">
        <text>ATP + protein L-histidine = ADP + protein N-phospho-L-histidine.</text>
        <dbReference type="EC" id="2.7.13.3"/>
    </reaction>
</comment>
<evidence type="ECO:0000256" key="6">
    <source>
        <dbReference type="ARBA" id="ARBA00022606"/>
    </source>
</evidence>
<organism evidence="18 19">
    <name type="scientific">Rhodoplanes serenus</name>
    <dbReference type="NCBI Taxonomy" id="200615"/>
    <lineage>
        <taxon>Bacteria</taxon>
        <taxon>Pseudomonadati</taxon>
        <taxon>Pseudomonadota</taxon>
        <taxon>Alphaproteobacteria</taxon>
        <taxon>Hyphomicrobiales</taxon>
        <taxon>Nitrobacteraceae</taxon>
        <taxon>Rhodoplanes</taxon>
    </lineage>
</organism>
<evidence type="ECO:0000256" key="15">
    <source>
        <dbReference type="ARBA" id="ARBA00023026"/>
    </source>
</evidence>
<dbReference type="InterPro" id="IPR011102">
    <property type="entry name" value="Sig_transdc_His_kinase_HWE"/>
</dbReference>
<proteinExistence type="predicted"/>
<dbReference type="PANTHER" id="PTHR41523">
    <property type="entry name" value="TWO-COMPONENT SYSTEM SENSOR PROTEIN"/>
    <property type="match status" value="1"/>
</dbReference>
<evidence type="ECO:0000256" key="10">
    <source>
        <dbReference type="ARBA" id="ARBA00022737"/>
    </source>
</evidence>
<keyword evidence="8" id="KW-0288">FMN</keyword>
<dbReference type="GO" id="GO:0006355">
    <property type="term" value="P:regulation of DNA-templated transcription"/>
    <property type="evidence" value="ECO:0007669"/>
    <property type="project" value="InterPro"/>
</dbReference>
<keyword evidence="14" id="KW-0157">Chromophore</keyword>
<keyword evidence="11" id="KW-0547">Nucleotide-binding</keyword>
<keyword evidence="15" id="KW-0843">Virulence</keyword>
<dbReference type="NCBIfam" id="TIGR00229">
    <property type="entry name" value="sensory_box"/>
    <property type="match status" value="1"/>
</dbReference>
<evidence type="ECO:0000256" key="4">
    <source>
        <dbReference type="ARBA" id="ARBA00022543"/>
    </source>
</evidence>
<reference evidence="19" key="1">
    <citation type="submission" date="2018-10" db="EMBL/GenBank/DDBJ databases">
        <authorList>
            <person name="Peiro R."/>
            <person name="Begona"/>
            <person name="Cbmso G."/>
            <person name="Lopez M."/>
            <person name="Gonzalez S."/>
            <person name="Sacristan E."/>
            <person name="Castillo E."/>
        </authorList>
    </citation>
    <scope>NUCLEOTIDE SEQUENCE [LARGE SCALE GENOMIC DNA]</scope>
</reference>
<dbReference type="RefSeq" id="WP_129609068.1">
    <property type="nucleotide sequence ID" value="NZ_UWOC01000140.1"/>
</dbReference>
<protein>
    <recommendedName>
        <fullName evidence="3">Blue-light-activated histidine kinase</fullName>
        <ecNumber evidence="2">2.7.13.3</ecNumber>
    </recommendedName>
</protein>
<keyword evidence="13" id="KW-0067">ATP-binding</keyword>
<dbReference type="SMART" id="SM00911">
    <property type="entry name" value="HWE_HK"/>
    <property type="match status" value="1"/>
</dbReference>
<dbReference type="GO" id="GO:0004673">
    <property type="term" value="F:protein histidine kinase activity"/>
    <property type="evidence" value="ECO:0007669"/>
    <property type="project" value="UniProtKB-EC"/>
</dbReference>
<evidence type="ECO:0000256" key="14">
    <source>
        <dbReference type="ARBA" id="ARBA00022991"/>
    </source>
</evidence>
<name>A0A3S4BWG1_9BRAD</name>
<dbReference type="InterPro" id="IPR036890">
    <property type="entry name" value="HATPase_C_sf"/>
</dbReference>
<dbReference type="InterPro" id="IPR000014">
    <property type="entry name" value="PAS"/>
</dbReference>
<evidence type="ECO:0000256" key="3">
    <source>
        <dbReference type="ARBA" id="ARBA00021740"/>
    </source>
</evidence>
<evidence type="ECO:0000256" key="16">
    <source>
        <dbReference type="ARBA" id="ARBA00023170"/>
    </source>
</evidence>
<keyword evidence="10" id="KW-0677">Repeat</keyword>
<keyword evidence="12 18" id="KW-0418">Kinase</keyword>
<evidence type="ECO:0000256" key="12">
    <source>
        <dbReference type="ARBA" id="ARBA00022777"/>
    </source>
</evidence>
<evidence type="ECO:0000256" key="13">
    <source>
        <dbReference type="ARBA" id="ARBA00022840"/>
    </source>
</evidence>
<dbReference type="EC" id="2.7.13.3" evidence="2"/>
<dbReference type="Gene3D" id="3.30.450.20">
    <property type="entry name" value="PAS domain"/>
    <property type="match status" value="1"/>
</dbReference>
<evidence type="ECO:0000313" key="18">
    <source>
        <dbReference type="EMBL" id="VCU09113.1"/>
    </source>
</evidence>
<dbReference type="AlphaFoldDB" id="A0A3S4BWG1"/>
<sequence length="347" mass="37178">MDALTHDVRDGAASQSSAAGKLDSWKEMLDVLPVAAYLCDDAGAIVHCNRRAAEMWGRSPIVADDAPGSVPLRPVRDNGRHLGLVDTPVGTFMRVGEPVRDREIILERSDGGRAIVLANVEPITDPDGAVLGAVGCFHDITERKRADHRQRALLDELNHRVRNALATVQSFADHTIRKCGASKEAQDDFEGRLVALSRAHDQLTRGCWDPIDLKTIIESAVAPSTGASPARLHVAGDSIRLGAQASLTLSLVFHELAANAAKFGALSSTDGRVAVTWTVREADRGPVVRIAWQEEGGPEVAPPRHRGFGTRLVEQGLARQLRGAAALDYDPAGLRCTMDIPLSSTPG</sequence>
<keyword evidence="9" id="KW-0808">Transferase</keyword>
<dbReference type="PANTHER" id="PTHR41523:SF8">
    <property type="entry name" value="ETHYLENE RESPONSE SENSOR PROTEIN"/>
    <property type="match status" value="1"/>
</dbReference>
<accession>A0A3S4BWG1</accession>
<evidence type="ECO:0000256" key="7">
    <source>
        <dbReference type="ARBA" id="ARBA00022630"/>
    </source>
</evidence>
<gene>
    <name evidence="18" type="ORF">RHODGE_RHODGE_02286</name>
</gene>
<keyword evidence="7" id="KW-0285">Flavoprotein</keyword>
<dbReference type="Pfam" id="PF00989">
    <property type="entry name" value="PAS"/>
    <property type="match status" value="1"/>
</dbReference>
<dbReference type="InterPro" id="IPR000700">
    <property type="entry name" value="PAS-assoc_C"/>
</dbReference>
<dbReference type="InterPro" id="IPR001610">
    <property type="entry name" value="PAC"/>
</dbReference>
<comment type="caution">
    <text evidence="18">The sequence shown here is derived from an EMBL/GenBank/DDBJ whole genome shotgun (WGS) entry which is preliminary data.</text>
</comment>
<dbReference type="GO" id="GO:0005524">
    <property type="term" value="F:ATP binding"/>
    <property type="evidence" value="ECO:0007669"/>
    <property type="project" value="UniProtKB-KW"/>
</dbReference>
<keyword evidence="4" id="KW-0600">Photoreceptor protein</keyword>
<evidence type="ECO:0000256" key="1">
    <source>
        <dbReference type="ARBA" id="ARBA00000085"/>
    </source>
</evidence>
<dbReference type="OrthoDB" id="341208at2"/>
<keyword evidence="5" id="KW-0597">Phosphoprotein</keyword>